<keyword evidence="2" id="KW-1185">Reference proteome</keyword>
<sequence>MPRIENSIVIAADPQQVFAITNDIARWSEIFKEYHGAKVISQERDGRWSEITFELTDAEGNSWQSWRMLDHRDLVAVAERRSPLHPFAFMHLRWTYGAEPGGGTRMTWIQDFELDEAFEVPLPTVLERMQRHTEENQNLIREKIESGAVAAA</sequence>
<evidence type="ECO:0000313" key="1">
    <source>
        <dbReference type="EMBL" id="RFU84708.1"/>
    </source>
</evidence>
<reference evidence="1 2" key="1">
    <citation type="submission" date="2018-08" db="EMBL/GenBank/DDBJ databases">
        <title>Isolation, diversity and antifungal activity of Actinobacteria from wheat.</title>
        <authorList>
            <person name="Han C."/>
        </authorList>
    </citation>
    <scope>NUCLEOTIDE SEQUENCE [LARGE SCALE GENOMIC DNA]</scope>
    <source>
        <strain evidence="1 2">NEAU-YY421</strain>
    </source>
</reference>
<gene>
    <name evidence="1" type="ORF">DY218_21190</name>
</gene>
<organism evidence="1 2">
    <name type="scientific">Streptomyces triticagri</name>
    <dbReference type="NCBI Taxonomy" id="2293568"/>
    <lineage>
        <taxon>Bacteria</taxon>
        <taxon>Bacillati</taxon>
        <taxon>Actinomycetota</taxon>
        <taxon>Actinomycetes</taxon>
        <taxon>Kitasatosporales</taxon>
        <taxon>Streptomycetaceae</taxon>
        <taxon>Streptomyces</taxon>
    </lineage>
</organism>
<dbReference type="Pfam" id="PF10604">
    <property type="entry name" value="Polyketide_cyc2"/>
    <property type="match status" value="1"/>
</dbReference>
<comment type="caution">
    <text evidence="1">The sequence shown here is derived from an EMBL/GenBank/DDBJ whole genome shotgun (WGS) entry which is preliminary data.</text>
</comment>
<protein>
    <submittedName>
        <fullName evidence="1">Polyketide cyclase</fullName>
    </submittedName>
</protein>
<dbReference type="Proteomes" id="UP000263094">
    <property type="component" value="Unassembled WGS sequence"/>
</dbReference>
<name>A0A372M1B1_9ACTN</name>
<dbReference type="EMBL" id="QUAK01000115">
    <property type="protein sequence ID" value="RFU84708.1"/>
    <property type="molecule type" value="Genomic_DNA"/>
</dbReference>
<dbReference type="RefSeq" id="WP_128557673.1">
    <property type="nucleotide sequence ID" value="NZ_QUAK01000115.1"/>
</dbReference>
<dbReference type="Gene3D" id="3.30.530.20">
    <property type="match status" value="1"/>
</dbReference>
<accession>A0A372M1B1</accession>
<dbReference type="OrthoDB" id="156693at2"/>
<dbReference type="InterPro" id="IPR019587">
    <property type="entry name" value="Polyketide_cyclase/dehydratase"/>
</dbReference>
<evidence type="ECO:0000313" key="2">
    <source>
        <dbReference type="Proteomes" id="UP000263094"/>
    </source>
</evidence>
<proteinExistence type="predicted"/>
<dbReference type="InterPro" id="IPR023393">
    <property type="entry name" value="START-like_dom_sf"/>
</dbReference>
<dbReference type="SUPFAM" id="SSF55961">
    <property type="entry name" value="Bet v1-like"/>
    <property type="match status" value="1"/>
</dbReference>
<dbReference type="AlphaFoldDB" id="A0A372M1B1"/>